<dbReference type="EMBL" id="CACRTQ010000058">
    <property type="protein sequence ID" value="VYU37725.1"/>
    <property type="molecule type" value="Genomic_DNA"/>
</dbReference>
<organism evidence="1">
    <name type="scientific">Enterococcus faecium</name>
    <name type="common">Streptococcus faecium</name>
    <dbReference type="NCBI Taxonomy" id="1352"/>
    <lineage>
        <taxon>Bacteria</taxon>
        <taxon>Bacillati</taxon>
        <taxon>Bacillota</taxon>
        <taxon>Bacilli</taxon>
        <taxon>Lactobacillales</taxon>
        <taxon>Enterococcaceae</taxon>
        <taxon>Enterococcus</taxon>
    </lineage>
</organism>
<name>A0A6N3ECP6_ENTFC</name>
<dbReference type="RefSeq" id="WP_008265974.1">
    <property type="nucleotide sequence ID" value="NZ_CABGPW010000001.1"/>
</dbReference>
<dbReference type="AlphaFoldDB" id="A0A6N3ECP6"/>
<accession>A0A6N3ECP6</accession>
<evidence type="ECO:0008006" key="2">
    <source>
        <dbReference type="Google" id="ProtNLM"/>
    </source>
</evidence>
<evidence type="ECO:0000313" key="1">
    <source>
        <dbReference type="EMBL" id="VYU37725.1"/>
    </source>
</evidence>
<sequence length="134" mass="15384">MHYIEFEEFKDLTGKTDDFKAAFEKHLSKATAVLDSITNYFYQFNKIEEDPIGFRVKQFKLALCSQIIYFDEVGADTYESINNTPQSFSAGRTRISNSSRYNPSGKNESKSLVAEDIYIYLEGTGLLYRGVLSW</sequence>
<proteinExistence type="predicted"/>
<protein>
    <recommendedName>
        <fullName evidence="2">Phage gp6-like head-tail connector protein</fullName>
    </recommendedName>
</protein>
<gene>
    <name evidence="1" type="ORF">EFLFYP64_02062</name>
</gene>
<reference evidence="1" key="1">
    <citation type="submission" date="2019-11" db="EMBL/GenBank/DDBJ databases">
        <authorList>
            <person name="Feng L."/>
        </authorList>
    </citation>
    <scope>NUCLEOTIDE SEQUENCE</scope>
    <source>
        <strain evidence="1">EFaeciumLFYP64</strain>
    </source>
</reference>